<dbReference type="PANTHER" id="PTHR31233">
    <property type="entry name" value="BICAUDAL D FAMILY MEMBER"/>
    <property type="match status" value="1"/>
</dbReference>
<dbReference type="Proteomes" id="UP000275408">
    <property type="component" value="Unassembled WGS sequence"/>
</dbReference>
<dbReference type="GO" id="GO:0005829">
    <property type="term" value="C:cytosol"/>
    <property type="evidence" value="ECO:0007669"/>
    <property type="project" value="TreeGrafter"/>
</dbReference>
<dbReference type="AlphaFoldDB" id="A0A3M6UZA8"/>
<dbReference type="Pfam" id="PF09730">
    <property type="entry name" value="BicD"/>
    <property type="match status" value="1"/>
</dbReference>
<sequence>MTQDGGSIPEGIAFSVDREDLVTHCSHSFKTIQKLPRQWRYGGFHYGVQTEGKMGSIDQLKSEVERLSSELQQACLEKVQAAEYGLAVLDEKQRLQEQYDELETLLESNKQELECLKEVHEQLKLEQEKRSRFGDDREESLVKESESREANYLHKITDLESEVRQARKAERDALIENERLCNQASNYVKEIEQFAHSKKLLRDEIRELKYRESKYSQEFSDLEEENINLQKQYSALRSSMVEFESLKVENKSLTDEMEALQLQLQVACEKRDQYQKQLNEALESLKEQRDRNSLLQKELQEIRQRQSPTVSSWHEESRFIGIESPEKTEKPEQVVEHPLIKSIIEEYKPVPGLVEDLMRELQMSEVKEMTHKLEQLSSEKTELTNALAKKEKDVLKLKEEFDAIQTLTEAKVLCETLDDSDDGVEEREAFNSKINNQLKELEEVRKLLKNYQTKDNKSQAVIKELKNEIDSLRAKTASLQTKSDEATFLTKRVKELEEELLNLKNKGIESEELIKNLQEDVKSMSDLAGNAQGSLNCTQDELKYVSEDLQRLYNHVCSANGDHPANSFTRKEKQEKVSHAASKMERKTTDSTAKESTAEVRQSPMGSENPNETMERGDPYSCYRLISSVRDQVKFLKQAVEKTVEISKQRALEYRVVVSDDDASSGEDSDVQKQQIAKLQSLLTTKREQITTLRTVLKANKSTYEVALANLKSRYENDKAVQSETVGQLKRNLKALKAEVSTFASLRSMYANRCEEYLVQVDELQRKHAASEEEKKTLNHLLKQAIHQKIDLTQRLEEFEIARERLRAYTRKGSKANRSKPVTRV</sequence>
<dbReference type="GO" id="GO:0070840">
    <property type="term" value="F:dynein complex binding"/>
    <property type="evidence" value="ECO:0007669"/>
    <property type="project" value="InterPro"/>
</dbReference>
<name>A0A3M6UZA8_POCDA</name>
<protein>
    <submittedName>
        <fullName evidence="5">Uncharacterized protein</fullName>
    </submittedName>
</protein>
<evidence type="ECO:0000313" key="6">
    <source>
        <dbReference type="Proteomes" id="UP000275408"/>
    </source>
</evidence>
<proteinExistence type="inferred from homology"/>
<accession>A0A3M6UZA8</accession>
<evidence type="ECO:0000256" key="3">
    <source>
        <dbReference type="SAM" id="Coils"/>
    </source>
</evidence>
<keyword evidence="2 3" id="KW-0175">Coiled coil</keyword>
<feature type="coiled-coil region" evidence="3">
    <location>
        <begin position="719"/>
        <end position="802"/>
    </location>
</feature>
<dbReference type="GO" id="GO:0072393">
    <property type="term" value="P:microtubule anchoring at microtubule organizing center"/>
    <property type="evidence" value="ECO:0007669"/>
    <property type="project" value="TreeGrafter"/>
</dbReference>
<feature type="coiled-coil region" evidence="3">
    <location>
        <begin position="205"/>
        <end position="305"/>
    </location>
</feature>
<evidence type="ECO:0000256" key="4">
    <source>
        <dbReference type="SAM" id="MobiDB-lite"/>
    </source>
</evidence>
<gene>
    <name evidence="5" type="ORF">pdam_00018163</name>
</gene>
<dbReference type="GO" id="GO:0008093">
    <property type="term" value="F:cytoskeletal anchor activity"/>
    <property type="evidence" value="ECO:0007669"/>
    <property type="project" value="InterPro"/>
</dbReference>
<organism evidence="5 6">
    <name type="scientific">Pocillopora damicornis</name>
    <name type="common">Cauliflower coral</name>
    <name type="synonym">Millepora damicornis</name>
    <dbReference type="NCBI Taxonomy" id="46731"/>
    <lineage>
        <taxon>Eukaryota</taxon>
        <taxon>Metazoa</taxon>
        <taxon>Cnidaria</taxon>
        <taxon>Anthozoa</taxon>
        <taxon>Hexacorallia</taxon>
        <taxon>Scleractinia</taxon>
        <taxon>Astrocoeniina</taxon>
        <taxon>Pocilloporidae</taxon>
        <taxon>Pocillopora</taxon>
    </lineage>
</organism>
<dbReference type="GO" id="GO:0005794">
    <property type="term" value="C:Golgi apparatus"/>
    <property type="evidence" value="ECO:0007669"/>
    <property type="project" value="TreeGrafter"/>
</dbReference>
<dbReference type="GO" id="GO:0070507">
    <property type="term" value="P:regulation of microtubule cytoskeleton organization"/>
    <property type="evidence" value="ECO:0007669"/>
    <property type="project" value="TreeGrafter"/>
</dbReference>
<evidence type="ECO:0000313" key="5">
    <source>
        <dbReference type="EMBL" id="RMX58995.1"/>
    </source>
</evidence>
<dbReference type="EMBL" id="RCHS01000408">
    <property type="protein sequence ID" value="RMX58995.1"/>
    <property type="molecule type" value="Genomic_DNA"/>
</dbReference>
<comment type="caution">
    <text evidence="5">The sequence shown here is derived from an EMBL/GenBank/DDBJ whole genome shotgun (WGS) entry which is preliminary data.</text>
</comment>
<feature type="compositionally biased region" description="Basic and acidic residues" evidence="4">
    <location>
        <begin position="569"/>
        <end position="598"/>
    </location>
</feature>
<dbReference type="STRING" id="46731.A0A3M6UZA8"/>
<dbReference type="Gene3D" id="6.10.250.2470">
    <property type="match status" value="1"/>
</dbReference>
<dbReference type="GO" id="GO:0034452">
    <property type="term" value="F:dynactin binding"/>
    <property type="evidence" value="ECO:0007669"/>
    <property type="project" value="TreeGrafter"/>
</dbReference>
<comment type="similarity">
    <text evidence="1">Belongs to the BicD family.</text>
</comment>
<dbReference type="InterPro" id="IPR018477">
    <property type="entry name" value="BICD"/>
</dbReference>
<evidence type="ECO:0000256" key="1">
    <source>
        <dbReference type="ARBA" id="ARBA00010061"/>
    </source>
</evidence>
<feature type="region of interest" description="Disordered" evidence="4">
    <location>
        <begin position="563"/>
        <end position="618"/>
    </location>
</feature>
<dbReference type="PANTHER" id="PTHR31233:SF6">
    <property type="entry name" value="PROTEIN BICAUDAL D"/>
    <property type="match status" value="1"/>
</dbReference>
<reference evidence="5 6" key="1">
    <citation type="journal article" date="2018" name="Sci. Rep.">
        <title>Comparative analysis of the Pocillopora damicornis genome highlights role of immune system in coral evolution.</title>
        <authorList>
            <person name="Cunning R."/>
            <person name="Bay R.A."/>
            <person name="Gillette P."/>
            <person name="Baker A.C."/>
            <person name="Traylor-Knowles N."/>
        </authorList>
    </citation>
    <scope>NUCLEOTIDE SEQUENCE [LARGE SCALE GENOMIC DNA]</scope>
    <source>
        <strain evidence="5">RSMAS</strain>
        <tissue evidence="5">Whole animal</tissue>
    </source>
</reference>
<feature type="coiled-coil region" evidence="3">
    <location>
        <begin position="57"/>
        <end position="176"/>
    </location>
</feature>
<feature type="coiled-coil region" evidence="3">
    <location>
        <begin position="359"/>
        <end position="520"/>
    </location>
</feature>
<keyword evidence="6" id="KW-1185">Reference proteome</keyword>
<evidence type="ECO:0000256" key="2">
    <source>
        <dbReference type="ARBA" id="ARBA00023054"/>
    </source>
</evidence>
<dbReference type="OrthoDB" id="10069295at2759"/>